<evidence type="ECO:0000256" key="18">
    <source>
        <dbReference type="PIRSR" id="PIRSR006135-1"/>
    </source>
</evidence>
<dbReference type="Proteomes" id="UP000467201">
    <property type="component" value="Chromosome"/>
</dbReference>
<keyword evidence="11 21" id="KW-0808">Transferase</keyword>
<evidence type="ECO:0000256" key="13">
    <source>
        <dbReference type="ARBA" id="ARBA00022777"/>
    </source>
</evidence>
<dbReference type="UniPathway" id="UPA00148">
    <property type="reaction ID" value="UER00236"/>
</dbReference>
<comment type="similarity">
    <text evidence="7">Belongs to the CobU/CobP family.</text>
</comment>
<sequence length="176" mass="18521">MRTLVLGGIRSGKSQWAEGQLDAAAQQEPVRYMATGASPAADVEWARRVAAHRERRPGRWLTTETTDVPAALREDPTTATLVDDIGGWLTAELDRCDAWNAGSAAPGINALVAAVAAFAGPLALVSPEVGLTVVPATASGRRFADELGALNQRLAATCDRVVLIVAGQPITVKEPW</sequence>
<evidence type="ECO:0000256" key="17">
    <source>
        <dbReference type="ARBA" id="ARBA00030571"/>
    </source>
</evidence>
<keyword evidence="12 19" id="KW-0547">Nucleotide-binding</keyword>
<dbReference type="RefSeq" id="WP_085191260.1">
    <property type="nucleotide sequence ID" value="NZ_AP022605.1"/>
</dbReference>
<gene>
    <name evidence="20" type="primary">cobU</name>
    <name evidence="21" type="ORF">AWC01_12015</name>
    <name evidence="20" type="ORF">MDOR_24160</name>
</gene>
<evidence type="ECO:0000313" key="22">
    <source>
        <dbReference type="Proteomes" id="UP000193564"/>
    </source>
</evidence>
<comment type="function">
    <text evidence="4">Catalyzes ATP-dependent phosphorylation of adenosylcobinamide and addition of GMP to adenosylcobinamide phosphate.</text>
</comment>
<dbReference type="InterPro" id="IPR027417">
    <property type="entry name" value="P-loop_NTPase"/>
</dbReference>
<name>A0A1X1T6Q3_9MYCO</name>
<evidence type="ECO:0000256" key="15">
    <source>
        <dbReference type="ARBA" id="ARBA00023134"/>
    </source>
</evidence>
<feature type="binding site" evidence="19">
    <location>
        <begin position="53"/>
        <end position="56"/>
    </location>
    <ligand>
        <name>GTP</name>
        <dbReference type="ChEBI" id="CHEBI:37565"/>
    </ligand>
</feature>
<organism evidence="21 22">
    <name type="scientific">Mycolicibacterium doricum</name>
    <dbReference type="NCBI Taxonomy" id="126673"/>
    <lineage>
        <taxon>Bacteria</taxon>
        <taxon>Bacillati</taxon>
        <taxon>Actinomycetota</taxon>
        <taxon>Actinomycetes</taxon>
        <taxon>Mycobacteriales</taxon>
        <taxon>Mycobacteriaceae</taxon>
        <taxon>Mycolicibacterium</taxon>
    </lineage>
</organism>
<dbReference type="EC" id="2.7.1.156" evidence="8"/>
<comment type="pathway">
    <text evidence="5">Cofactor biosynthesis; adenosylcobalamin biosynthesis; adenosylcobalamin from cob(II)yrinate a,c-diamide: step 6/7.</text>
</comment>
<protein>
    <recommendedName>
        <fullName evidence="16">Adenosylcobinamide kinase</fullName>
        <ecNumber evidence="8">2.7.1.156</ecNumber>
        <ecNumber evidence="9">2.7.7.62</ecNumber>
    </recommendedName>
    <alternativeName>
        <fullName evidence="17">Adenosylcobinamide-phosphate guanylyltransferase</fullName>
    </alternativeName>
</protein>
<keyword evidence="15 19" id="KW-0342">GTP-binding</keyword>
<feature type="binding site" evidence="19">
    <location>
        <position position="83"/>
    </location>
    <ligand>
        <name>GTP</name>
        <dbReference type="ChEBI" id="CHEBI:37565"/>
    </ligand>
</feature>
<comment type="catalytic activity">
    <reaction evidence="3">
        <text>adenosylcob(III)inamide + GTP = adenosylcob(III)inamide phosphate + GDP + H(+)</text>
        <dbReference type="Rhea" id="RHEA:15765"/>
        <dbReference type="ChEBI" id="CHEBI:2480"/>
        <dbReference type="ChEBI" id="CHEBI:15378"/>
        <dbReference type="ChEBI" id="CHEBI:37565"/>
        <dbReference type="ChEBI" id="CHEBI:58189"/>
        <dbReference type="ChEBI" id="CHEBI:58502"/>
        <dbReference type="EC" id="2.7.1.156"/>
    </reaction>
</comment>
<dbReference type="GO" id="GO:0005524">
    <property type="term" value="F:ATP binding"/>
    <property type="evidence" value="ECO:0007669"/>
    <property type="project" value="UniProtKB-KW"/>
</dbReference>
<dbReference type="Pfam" id="PF02283">
    <property type="entry name" value="CobU"/>
    <property type="match status" value="1"/>
</dbReference>
<evidence type="ECO:0000256" key="6">
    <source>
        <dbReference type="ARBA" id="ARBA00005159"/>
    </source>
</evidence>
<reference evidence="20" key="3">
    <citation type="submission" date="2020-02" db="EMBL/GenBank/DDBJ databases">
        <authorList>
            <person name="Matsumoto Y."/>
            <person name="Motooka D."/>
            <person name="Nakamura S."/>
        </authorList>
    </citation>
    <scope>NUCLEOTIDE SEQUENCE</scope>
    <source>
        <strain evidence="20">JCM 12405</strain>
    </source>
</reference>
<evidence type="ECO:0000256" key="16">
    <source>
        <dbReference type="ARBA" id="ARBA00029570"/>
    </source>
</evidence>
<dbReference type="AlphaFoldDB" id="A0A1X1T6Q3"/>
<feature type="binding site" evidence="19">
    <location>
        <position position="64"/>
    </location>
    <ligand>
        <name>GTP</name>
        <dbReference type="ChEBI" id="CHEBI:37565"/>
    </ligand>
</feature>
<evidence type="ECO:0000256" key="10">
    <source>
        <dbReference type="ARBA" id="ARBA00022573"/>
    </source>
</evidence>
<evidence type="ECO:0000256" key="3">
    <source>
        <dbReference type="ARBA" id="ARBA00001522"/>
    </source>
</evidence>
<dbReference type="EMBL" id="AP022605">
    <property type="protein sequence ID" value="BBZ08247.1"/>
    <property type="molecule type" value="Genomic_DNA"/>
</dbReference>
<comment type="pathway">
    <text evidence="6">Cofactor biosynthesis; adenosylcobalamin biosynthesis; adenosylcobalamin from cob(II)yrinate a,c-diamide: step 5/7.</text>
</comment>
<dbReference type="OrthoDB" id="9788370at2"/>
<dbReference type="EMBL" id="LQOS01000030">
    <property type="protein sequence ID" value="ORV40264.1"/>
    <property type="molecule type" value="Genomic_DNA"/>
</dbReference>
<feature type="binding site" evidence="19">
    <location>
        <begin position="7"/>
        <end position="14"/>
    </location>
    <ligand>
        <name>GTP</name>
        <dbReference type="ChEBI" id="CHEBI:37565"/>
    </ligand>
</feature>
<dbReference type="GO" id="GO:0009236">
    <property type="term" value="P:cobalamin biosynthetic process"/>
    <property type="evidence" value="ECO:0007669"/>
    <property type="project" value="UniProtKB-UniPathway"/>
</dbReference>
<evidence type="ECO:0000256" key="19">
    <source>
        <dbReference type="PIRSR" id="PIRSR006135-2"/>
    </source>
</evidence>
<keyword evidence="13 21" id="KW-0418">Kinase</keyword>
<evidence type="ECO:0000256" key="4">
    <source>
        <dbReference type="ARBA" id="ARBA00003889"/>
    </source>
</evidence>
<proteinExistence type="inferred from homology"/>
<keyword evidence="14" id="KW-0067">ATP-binding</keyword>
<accession>A0A1X1T6Q3</accession>
<keyword evidence="22" id="KW-1185">Reference proteome</keyword>
<reference evidence="21 22" key="1">
    <citation type="submission" date="2016-01" db="EMBL/GenBank/DDBJ databases">
        <title>The new phylogeny of the genus Mycobacterium.</title>
        <authorList>
            <person name="Tarcisio F."/>
            <person name="Conor M."/>
            <person name="Antonella G."/>
            <person name="Elisabetta G."/>
            <person name="Giulia F.S."/>
            <person name="Sara T."/>
            <person name="Anna F."/>
            <person name="Clotilde B."/>
            <person name="Roberto B."/>
            <person name="Veronica D.S."/>
            <person name="Fabio R."/>
            <person name="Monica P."/>
            <person name="Olivier J."/>
            <person name="Enrico T."/>
            <person name="Nicola S."/>
        </authorList>
    </citation>
    <scope>NUCLEOTIDE SEQUENCE [LARGE SCALE GENOMIC DNA]</scope>
    <source>
        <strain evidence="21 22">DSM 44339</strain>
    </source>
</reference>
<evidence type="ECO:0000256" key="7">
    <source>
        <dbReference type="ARBA" id="ARBA00007490"/>
    </source>
</evidence>
<dbReference type="STRING" id="126673.AWC01_12015"/>
<dbReference type="GO" id="GO:0043752">
    <property type="term" value="F:adenosylcobinamide kinase activity"/>
    <property type="evidence" value="ECO:0007669"/>
    <property type="project" value="UniProtKB-EC"/>
</dbReference>
<evidence type="ECO:0000256" key="11">
    <source>
        <dbReference type="ARBA" id="ARBA00022679"/>
    </source>
</evidence>
<evidence type="ECO:0000256" key="12">
    <source>
        <dbReference type="ARBA" id="ARBA00022741"/>
    </source>
</evidence>
<dbReference type="PANTHER" id="PTHR34848:SF1">
    <property type="entry name" value="BIFUNCTIONAL ADENOSYLCOBALAMIN BIOSYNTHESIS PROTEIN COBU"/>
    <property type="match status" value="1"/>
</dbReference>
<evidence type="ECO:0000313" key="20">
    <source>
        <dbReference type="EMBL" id="BBZ08247.1"/>
    </source>
</evidence>
<evidence type="ECO:0000256" key="5">
    <source>
        <dbReference type="ARBA" id="ARBA00004692"/>
    </source>
</evidence>
<dbReference type="InterPro" id="IPR003203">
    <property type="entry name" value="CobU/CobP"/>
</dbReference>
<dbReference type="Gene3D" id="3.40.50.300">
    <property type="entry name" value="P-loop containing nucleotide triphosphate hydrolases"/>
    <property type="match status" value="1"/>
</dbReference>
<dbReference type="GO" id="GO:0005525">
    <property type="term" value="F:GTP binding"/>
    <property type="evidence" value="ECO:0007669"/>
    <property type="project" value="UniProtKB-KW"/>
</dbReference>
<dbReference type="Proteomes" id="UP000193564">
    <property type="component" value="Unassembled WGS sequence"/>
</dbReference>
<dbReference type="CDD" id="cd00544">
    <property type="entry name" value="CobU"/>
    <property type="match status" value="1"/>
</dbReference>
<feature type="binding site" evidence="19">
    <location>
        <begin position="34"/>
        <end position="36"/>
    </location>
    <ligand>
        <name>GTP</name>
        <dbReference type="ChEBI" id="CHEBI:37565"/>
    </ligand>
</feature>
<evidence type="ECO:0000313" key="21">
    <source>
        <dbReference type="EMBL" id="ORV40264.1"/>
    </source>
</evidence>
<comment type="catalytic activity">
    <reaction evidence="1">
        <text>adenosylcob(III)inamide + ATP = adenosylcob(III)inamide phosphate + ADP + H(+)</text>
        <dbReference type="Rhea" id="RHEA:15769"/>
        <dbReference type="ChEBI" id="CHEBI:2480"/>
        <dbReference type="ChEBI" id="CHEBI:15378"/>
        <dbReference type="ChEBI" id="CHEBI:30616"/>
        <dbReference type="ChEBI" id="CHEBI:58502"/>
        <dbReference type="ChEBI" id="CHEBI:456216"/>
        <dbReference type="EC" id="2.7.1.156"/>
    </reaction>
</comment>
<evidence type="ECO:0000256" key="1">
    <source>
        <dbReference type="ARBA" id="ARBA00000312"/>
    </source>
</evidence>
<dbReference type="SUPFAM" id="SSF52540">
    <property type="entry name" value="P-loop containing nucleoside triphosphate hydrolases"/>
    <property type="match status" value="1"/>
</dbReference>
<dbReference type="PIRSF" id="PIRSF006135">
    <property type="entry name" value="CobU"/>
    <property type="match status" value="1"/>
</dbReference>
<evidence type="ECO:0000256" key="14">
    <source>
        <dbReference type="ARBA" id="ARBA00022840"/>
    </source>
</evidence>
<dbReference type="GO" id="GO:0008820">
    <property type="term" value="F:cobinamide phosphate guanylyltransferase activity"/>
    <property type="evidence" value="ECO:0007669"/>
    <property type="project" value="UniProtKB-EC"/>
</dbReference>
<comment type="catalytic activity">
    <reaction evidence="2">
        <text>adenosylcob(III)inamide phosphate + GTP + H(+) = adenosylcob(III)inamide-GDP + diphosphate</text>
        <dbReference type="Rhea" id="RHEA:22712"/>
        <dbReference type="ChEBI" id="CHEBI:15378"/>
        <dbReference type="ChEBI" id="CHEBI:33019"/>
        <dbReference type="ChEBI" id="CHEBI:37565"/>
        <dbReference type="ChEBI" id="CHEBI:58502"/>
        <dbReference type="ChEBI" id="CHEBI:60487"/>
        <dbReference type="EC" id="2.7.7.62"/>
    </reaction>
</comment>
<evidence type="ECO:0000256" key="8">
    <source>
        <dbReference type="ARBA" id="ARBA00012016"/>
    </source>
</evidence>
<evidence type="ECO:0000256" key="2">
    <source>
        <dbReference type="ARBA" id="ARBA00000711"/>
    </source>
</evidence>
<reference evidence="20 23" key="2">
    <citation type="journal article" date="2019" name="Emerg. Microbes Infect.">
        <title>Comprehensive subspecies identification of 175 nontuberculous mycobacteria species based on 7547 genomic profiles.</title>
        <authorList>
            <person name="Matsumoto Y."/>
            <person name="Kinjo T."/>
            <person name="Motooka D."/>
            <person name="Nabeya D."/>
            <person name="Jung N."/>
            <person name="Uechi K."/>
            <person name="Horii T."/>
            <person name="Iida T."/>
            <person name="Fujita J."/>
            <person name="Nakamura S."/>
        </authorList>
    </citation>
    <scope>NUCLEOTIDE SEQUENCE [LARGE SCALE GENOMIC DNA]</scope>
    <source>
        <strain evidence="20 23">JCM 12405</strain>
    </source>
</reference>
<evidence type="ECO:0000313" key="23">
    <source>
        <dbReference type="Proteomes" id="UP000467201"/>
    </source>
</evidence>
<feature type="active site" description="GMP-histidine intermediate" evidence="18">
    <location>
        <position position="52"/>
    </location>
</feature>
<keyword evidence="10" id="KW-0169">Cobalamin biosynthesis</keyword>
<dbReference type="PANTHER" id="PTHR34848">
    <property type="match status" value="1"/>
</dbReference>
<dbReference type="KEGG" id="mdr:MDOR_24160"/>
<dbReference type="EC" id="2.7.7.62" evidence="9"/>
<evidence type="ECO:0000256" key="9">
    <source>
        <dbReference type="ARBA" id="ARBA00012523"/>
    </source>
</evidence>